<evidence type="ECO:0000256" key="9">
    <source>
        <dbReference type="ARBA" id="ARBA00048721"/>
    </source>
</evidence>
<dbReference type="EC" id="2.7.7.18" evidence="10"/>
<evidence type="ECO:0000256" key="8">
    <source>
        <dbReference type="ARBA" id="ARBA00023027"/>
    </source>
</evidence>
<evidence type="ECO:0000256" key="6">
    <source>
        <dbReference type="ARBA" id="ARBA00022741"/>
    </source>
</evidence>
<keyword evidence="4 10" id="KW-0808">Transferase</keyword>
<accession>J7IR46</accession>
<evidence type="ECO:0000256" key="2">
    <source>
        <dbReference type="ARBA" id="ARBA00005019"/>
    </source>
</evidence>
<dbReference type="PANTHER" id="PTHR39321:SF3">
    <property type="entry name" value="PHOSPHOPANTETHEINE ADENYLYLTRANSFERASE"/>
    <property type="match status" value="1"/>
</dbReference>
<keyword evidence="3 10" id="KW-0662">Pyridine nucleotide biosynthesis</keyword>
<evidence type="ECO:0000313" key="12">
    <source>
        <dbReference type="EMBL" id="AFQ44292.1"/>
    </source>
</evidence>
<dbReference type="EMBL" id="CP003629">
    <property type="protein sequence ID" value="AFQ44292.1"/>
    <property type="molecule type" value="Genomic_DNA"/>
</dbReference>
<dbReference type="OrthoDB" id="5295945at2"/>
<sequence length="203" mass="23343">MEGFIAVFGGSFSPVTNAHLAIAEQITNLYDIEKVIFLPVSDLYEKRGLMSAEHRVEMLKLACESNTKFEVSEIEVQSTTLLNTIDSLRRLRKQYPDHPMAFVIGSDNLRLIDTWNDFQELMDDYYFIVIPRNGDNPQKMIRKNPSLLANLESFLIPEGYIRNDGNSTHVRDLLKVGKSVRYLVPEPTYFYLENNLKGWGFNA</sequence>
<reference evidence="12 13" key="1">
    <citation type="journal article" date="2012" name="J. Bacteriol.">
        <title>Complete genome sequences of Desulfosporosinus orientis DSM765T, Desulfosporosinus youngiae DSM17734T, Desulfosporosinus meridiei DSM13257T, and Desulfosporosinus acidiphilus DSM22704T.</title>
        <authorList>
            <person name="Pester M."/>
            <person name="Brambilla E."/>
            <person name="Alazard D."/>
            <person name="Rattei T."/>
            <person name="Weinmaier T."/>
            <person name="Han J."/>
            <person name="Lucas S."/>
            <person name="Lapidus A."/>
            <person name="Cheng J.F."/>
            <person name="Goodwin L."/>
            <person name="Pitluck S."/>
            <person name="Peters L."/>
            <person name="Ovchinnikova G."/>
            <person name="Teshima H."/>
            <person name="Detter J.C."/>
            <person name="Han C.S."/>
            <person name="Tapia R."/>
            <person name="Land M.L."/>
            <person name="Hauser L."/>
            <person name="Kyrpides N.C."/>
            <person name="Ivanova N.N."/>
            <person name="Pagani I."/>
            <person name="Huntmann M."/>
            <person name="Wei C.L."/>
            <person name="Davenport K.W."/>
            <person name="Daligault H."/>
            <person name="Chain P.S."/>
            <person name="Chen A."/>
            <person name="Mavromatis K."/>
            <person name="Markowitz V."/>
            <person name="Szeto E."/>
            <person name="Mikhailova N."/>
            <person name="Pati A."/>
            <person name="Wagner M."/>
            <person name="Woyke T."/>
            <person name="Ollivier B."/>
            <person name="Klenk H.P."/>
            <person name="Spring S."/>
            <person name="Loy A."/>
        </authorList>
    </citation>
    <scope>NUCLEOTIDE SEQUENCE [LARGE SCALE GENOMIC DNA]</scope>
    <source>
        <strain evidence="13">ATCC BAA-275 / DSM 13257 / NCIMB 13706 / S10</strain>
    </source>
</reference>
<comment type="similarity">
    <text evidence="10">Belongs to the NadD family.</text>
</comment>
<dbReference type="RefSeq" id="WP_014903206.1">
    <property type="nucleotide sequence ID" value="NC_018515.1"/>
</dbReference>
<dbReference type="InterPro" id="IPR014729">
    <property type="entry name" value="Rossmann-like_a/b/a_fold"/>
</dbReference>
<dbReference type="NCBIfam" id="TIGR00125">
    <property type="entry name" value="cyt_tran_rel"/>
    <property type="match status" value="1"/>
</dbReference>
<gene>
    <name evidence="10" type="primary">nadD</name>
    <name evidence="12" type="ordered locus">Desmer_2368</name>
</gene>
<evidence type="ECO:0000256" key="7">
    <source>
        <dbReference type="ARBA" id="ARBA00022840"/>
    </source>
</evidence>
<keyword evidence="7 10" id="KW-0067">ATP-binding</keyword>
<evidence type="ECO:0000259" key="11">
    <source>
        <dbReference type="Pfam" id="PF01467"/>
    </source>
</evidence>
<reference evidence="13" key="2">
    <citation type="submission" date="2012-08" db="EMBL/GenBank/DDBJ databases">
        <title>Finished genome of Desulfosporosinus meridiei DSM 13257.</title>
        <authorList>
            <person name="Huntemann M."/>
            <person name="Wei C.-L."/>
            <person name="Han J."/>
            <person name="Detter J.C."/>
            <person name="Han C."/>
            <person name="Davenport K."/>
            <person name="Daligault H."/>
            <person name="Erkkila T."/>
            <person name="Gu W."/>
            <person name="Munk A.C.C."/>
            <person name="Teshima H."/>
            <person name="Xu Y."/>
            <person name="Chain P."/>
            <person name="Tapia R."/>
            <person name="Chen A."/>
            <person name="Krypides N."/>
            <person name="Mavromatis K."/>
            <person name="Markowitz V."/>
            <person name="Szeto E."/>
            <person name="Ivanova N."/>
            <person name="Mikhailova N."/>
            <person name="Ovchinnikova G."/>
            <person name="Pagani I."/>
            <person name="Pati A."/>
            <person name="Goodwin L."/>
            <person name="Peters L."/>
            <person name="Pitluck S."/>
            <person name="Woyke T."/>
            <person name="Pester M."/>
            <person name="Spring S."/>
            <person name="Ollivier B."/>
            <person name="Rattei T."/>
            <person name="Klenk H.-P."/>
            <person name="Wagner M."/>
            <person name="Loy A."/>
        </authorList>
    </citation>
    <scope>NUCLEOTIDE SEQUENCE [LARGE SCALE GENOMIC DNA]</scope>
    <source>
        <strain evidence="13">ATCC BAA-275 / DSM 13257 / NCIMB 13706 / S10</strain>
    </source>
</reference>
<name>J7IR46_DESMD</name>
<organism evidence="12 13">
    <name type="scientific">Desulfosporosinus meridiei (strain ATCC BAA-275 / DSM 13257 / KCTC 12902 / NCIMB 13706 / S10)</name>
    <dbReference type="NCBI Taxonomy" id="768704"/>
    <lineage>
        <taxon>Bacteria</taxon>
        <taxon>Bacillati</taxon>
        <taxon>Bacillota</taxon>
        <taxon>Clostridia</taxon>
        <taxon>Eubacteriales</taxon>
        <taxon>Desulfitobacteriaceae</taxon>
        <taxon>Desulfosporosinus</taxon>
    </lineage>
</organism>
<feature type="domain" description="Cytidyltransferase-like" evidence="11">
    <location>
        <begin position="7"/>
        <end position="171"/>
    </location>
</feature>
<dbReference type="GO" id="GO:0009435">
    <property type="term" value="P:NAD+ biosynthetic process"/>
    <property type="evidence" value="ECO:0007669"/>
    <property type="project" value="UniProtKB-UniRule"/>
</dbReference>
<comment type="function">
    <text evidence="1 10">Catalyzes the reversible adenylation of nicotinate mononucleotide (NaMN) to nicotinic acid adenine dinucleotide (NaAD).</text>
</comment>
<dbReference type="GO" id="GO:0004515">
    <property type="term" value="F:nicotinate-nucleotide adenylyltransferase activity"/>
    <property type="evidence" value="ECO:0007669"/>
    <property type="project" value="UniProtKB-UniRule"/>
</dbReference>
<dbReference type="InterPro" id="IPR004821">
    <property type="entry name" value="Cyt_trans-like"/>
</dbReference>
<dbReference type="SUPFAM" id="SSF52374">
    <property type="entry name" value="Nucleotidylyl transferase"/>
    <property type="match status" value="1"/>
</dbReference>
<evidence type="ECO:0000256" key="5">
    <source>
        <dbReference type="ARBA" id="ARBA00022695"/>
    </source>
</evidence>
<dbReference type="GO" id="GO:0005524">
    <property type="term" value="F:ATP binding"/>
    <property type="evidence" value="ECO:0007669"/>
    <property type="project" value="UniProtKB-KW"/>
</dbReference>
<dbReference type="NCBIfam" id="TIGR00482">
    <property type="entry name" value="nicotinate (nicotinamide) nucleotide adenylyltransferase"/>
    <property type="match status" value="1"/>
</dbReference>
<comment type="pathway">
    <text evidence="2 10">Cofactor biosynthesis; NAD(+) biosynthesis; deamido-NAD(+) from nicotinate D-ribonucleotide: step 1/1.</text>
</comment>
<dbReference type="Pfam" id="PF01467">
    <property type="entry name" value="CTP_transf_like"/>
    <property type="match status" value="1"/>
</dbReference>
<keyword evidence="5 10" id="KW-0548">Nucleotidyltransferase</keyword>
<dbReference type="HAMAP" id="MF_00244">
    <property type="entry name" value="NaMN_adenylyltr"/>
    <property type="match status" value="1"/>
</dbReference>
<proteinExistence type="inferred from homology"/>
<dbReference type="Gene3D" id="3.40.50.620">
    <property type="entry name" value="HUPs"/>
    <property type="match status" value="1"/>
</dbReference>
<dbReference type="eggNOG" id="COG1057">
    <property type="taxonomic scope" value="Bacteria"/>
</dbReference>
<comment type="catalytic activity">
    <reaction evidence="9 10">
        <text>nicotinate beta-D-ribonucleotide + ATP + H(+) = deamido-NAD(+) + diphosphate</text>
        <dbReference type="Rhea" id="RHEA:22860"/>
        <dbReference type="ChEBI" id="CHEBI:15378"/>
        <dbReference type="ChEBI" id="CHEBI:30616"/>
        <dbReference type="ChEBI" id="CHEBI:33019"/>
        <dbReference type="ChEBI" id="CHEBI:57502"/>
        <dbReference type="ChEBI" id="CHEBI:58437"/>
        <dbReference type="EC" id="2.7.7.18"/>
    </reaction>
</comment>
<evidence type="ECO:0000313" key="13">
    <source>
        <dbReference type="Proteomes" id="UP000005262"/>
    </source>
</evidence>
<evidence type="ECO:0000256" key="3">
    <source>
        <dbReference type="ARBA" id="ARBA00022642"/>
    </source>
</evidence>
<evidence type="ECO:0000256" key="10">
    <source>
        <dbReference type="HAMAP-Rule" id="MF_00244"/>
    </source>
</evidence>
<keyword evidence="13" id="KW-1185">Reference proteome</keyword>
<dbReference type="InterPro" id="IPR005248">
    <property type="entry name" value="NadD/NMNAT"/>
</dbReference>
<keyword evidence="8 10" id="KW-0520">NAD</keyword>
<dbReference type="PANTHER" id="PTHR39321">
    <property type="entry name" value="NICOTINATE-NUCLEOTIDE ADENYLYLTRANSFERASE-RELATED"/>
    <property type="match status" value="1"/>
</dbReference>
<dbReference type="UniPathway" id="UPA00253">
    <property type="reaction ID" value="UER00332"/>
</dbReference>
<dbReference type="AlphaFoldDB" id="J7IR46"/>
<dbReference type="KEGG" id="dmi:Desmer_2368"/>
<dbReference type="STRING" id="768704.Desmer_2368"/>
<evidence type="ECO:0000256" key="1">
    <source>
        <dbReference type="ARBA" id="ARBA00002324"/>
    </source>
</evidence>
<keyword evidence="6 10" id="KW-0547">Nucleotide-binding</keyword>
<evidence type="ECO:0000256" key="4">
    <source>
        <dbReference type="ARBA" id="ARBA00022679"/>
    </source>
</evidence>
<dbReference type="CDD" id="cd02165">
    <property type="entry name" value="NMNAT"/>
    <property type="match status" value="1"/>
</dbReference>
<protein>
    <recommendedName>
        <fullName evidence="10">Probable nicotinate-nucleotide adenylyltransferase</fullName>
        <ecNumber evidence="10">2.7.7.18</ecNumber>
    </recommendedName>
    <alternativeName>
        <fullName evidence="10">Deamido-NAD(+) diphosphorylase</fullName>
    </alternativeName>
    <alternativeName>
        <fullName evidence="10">Deamido-NAD(+) pyrophosphorylase</fullName>
    </alternativeName>
    <alternativeName>
        <fullName evidence="10">Nicotinate mononucleotide adenylyltransferase</fullName>
        <shortName evidence="10">NaMN adenylyltransferase</shortName>
    </alternativeName>
</protein>
<dbReference type="HOGENOM" id="CLU_033366_3_2_9"/>
<dbReference type="Proteomes" id="UP000005262">
    <property type="component" value="Chromosome"/>
</dbReference>